<dbReference type="EMBL" id="CAMAPB010000027">
    <property type="protein sequence ID" value="CAH9059322.1"/>
    <property type="molecule type" value="Genomic_DNA"/>
</dbReference>
<evidence type="ECO:0000313" key="5">
    <source>
        <dbReference type="EMBL" id="CAH9059322.1"/>
    </source>
</evidence>
<sequence>MNTLSQFRSGQLLGAKHLQLVEALSHFPEEIFTLADTLEVLDLSNNNLSDLPDEFACLTKLKRLFLSFNQFNHIPKILAKCPALIMVAFKGNYITEFADHCLPKAIEWLILTDNKIAKLPATFGQYTALKKLALAGNQLSELPISMANCHNLKLIRLSANQLTQIDDWLFELPKLTWLAFAGNCFNKSQCLTQSNLANRPLADYSLSKVIGQGASGIIHLAYSTNKEPVAVKLFKGTITSDGYPLDEVNCCLQALEHPNLIKVLAYIEQQQQLGLVMELIDSSFTNLGLPPSLDTCTRDTFESDCHYSTQVIYAIAQQMVSTVAHLHQHNISHGDIYAHNTMVDPHARVLFGDFGAATDLTMLSDYQRQQMQLIEVRALGCLIEDLLTTCQEQSAEVMHLQHIAQQCMSENIAQRPTLSALADFL</sequence>
<dbReference type="GO" id="GO:0005737">
    <property type="term" value="C:cytoplasm"/>
    <property type="evidence" value="ECO:0007669"/>
    <property type="project" value="TreeGrafter"/>
</dbReference>
<dbReference type="Gene3D" id="1.10.510.10">
    <property type="entry name" value="Transferase(Phosphotransferase) domain 1"/>
    <property type="match status" value="1"/>
</dbReference>
<dbReference type="GO" id="GO:0005524">
    <property type="term" value="F:ATP binding"/>
    <property type="evidence" value="ECO:0007669"/>
    <property type="project" value="UniProtKB-UniRule"/>
</dbReference>
<dbReference type="InterPro" id="IPR001611">
    <property type="entry name" value="Leu-rich_rpt"/>
</dbReference>
<evidence type="ECO:0000259" key="4">
    <source>
        <dbReference type="PROSITE" id="PS50011"/>
    </source>
</evidence>
<name>A0A9W4W4M0_PSEHA</name>
<protein>
    <recommendedName>
        <fullName evidence="4">Protein kinase domain-containing protein</fullName>
    </recommendedName>
</protein>
<proteinExistence type="predicted"/>
<dbReference type="PROSITE" id="PS51450">
    <property type="entry name" value="LRR"/>
    <property type="match status" value="1"/>
</dbReference>
<reference evidence="5" key="1">
    <citation type="submission" date="2022-07" db="EMBL/GenBank/DDBJ databases">
        <authorList>
            <person name="Criscuolo A."/>
        </authorList>
    </citation>
    <scope>NUCLEOTIDE SEQUENCE</scope>
    <source>
        <strain evidence="5">CIP103197</strain>
    </source>
</reference>
<evidence type="ECO:0000313" key="6">
    <source>
        <dbReference type="Proteomes" id="UP001152447"/>
    </source>
</evidence>
<keyword evidence="1" id="KW-0433">Leucine-rich repeat</keyword>
<keyword evidence="3" id="KW-0547">Nucleotide-binding</keyword>
<dbReference type="PANTHER" id="PTHR48051:SF1">
    <property type="entry name" value="RAS SUPPRESSOR PROTEIN 1"/>
    <property type="match status" value="1"/>
</dbReference>
<gene>
    <name evidence="5" type="ORF">PSEHALCIP103_02038</name>
</gene>
<feature type="binding site" evidence="3">
    <location>
        <position position="232"/>
    </location>
    <ligand>
        <name>ATP</name>
        <dbReference type="ChEBI" id="CHEBI:30616"/>
    </ligand>
</feature>
<dbReference type="PROSITE" id="PS50011">
    <property type="entry name" value="PROTEIN_KINASE_DOM"/>
    <property type="match status" value="1"/>
</dbReference>
<dbReference type="SMART" id="SM00364">
    <property type="entry name" value="LRR_BAC"/>
    <property type="match status" value="4"/>
</dbReference>
<dbReference type="InterPro" id="IPR050216">
    <property type="entry name" value="LRR_domain-containing"/>
</dbReference>
<dbReference type="Pfam" id="PF00069">
    <property type="entry name" value="Pkinase"/>
    <property type="match status" value="1"/>
</dbReference>
<feature type="domain" description="Protein kinase" evidence="4">
    <location>
        <begin position="204"/>
        <end position="425"/>
    </location>
</feature>
<evidence type="ECO:0000256" key="2">
    <source>
        <dbReference type="ARBA" id="ARBA00022737"/>
    </source>
</evidence>
<comment type="caution">
    <text evidence="5">The sequence shown here is derived from an EMBL/GenBank/DDBJ whole genome shotgun (WGS) entry which is preliminary data.</text>
</comment>
<dbReference type="Gene3D" id="3.30.200.20">
    <property type="entry name" value="Phosphorylase Kinase, domain 1"/>
    <property type="match status" value="1"/>
</dbReference>
<keyword evidence="6" id="KW-1185">Reference proteome</keyword>
<dbReference type="Proteomes" id="UP001152447">
    <property type="component" value="Unassembled WGS sequence"/>
</dbReference>
<evidence type="ECO:0000256" key="1">
    <source>
        <dbReference type="ARBA" id="ARBA00022614"/>
    </source>
</evidence>
<dbReference type="PROSITE" id="PS00107">
    <property type="entry name" value="PROTEIN_KINASE_ATP"/>
    <property type="match status" value="1"/>
</dbReference>
<keyword evidence="2" id="KW-0677">Repeat</keyword>
<dbReference type="Gene3D" id="3.80.10.10">
    <property type="entry name" value="Ribonuclease Inhibitor"/>
    <property type="match status" value="2"/>
</dbReference>
<dbReference type="SUPFAM" id="SSF56112">
    <property type="entry name" value="Protein kinase-like (PK-like)"/>
    <property type="match status" value="1"/>
</dbReference>
<dbReference type="AlphaFoldDB" id="A0A9W4W4M0"/>
<dbReference type="InterPro" id="IPR000719">
    <property type="entry name" value="Prot_kinase_dom"/>
</dbReference>
<dbReference type="PANTHER" id="PTHR48051">
    <property type="match status" value="1"/>
</dbReference>
<accession>A0A9W4W4M0</accession>
<dbReference type="Pfam" id="PF13855">
    <property type="entry name" value="LRR_8"/>
    <property type="match status" value="2"/>
</dbReference>
<dbReference type="RefSeq" id="WP_262976740.1">
    <property type="nucleotide sequence ID" value="NZ_CAMAPB010000027.1"/>
</dbReference>
<evidence type="ECO:0000256" key="3">
    <source>
        <dbReference type="PROSITE-ProRule" id="PRU10141"/>
    </source>
</evidence>
<dbReference type="SMART" id="SM00369">
    <property type="entry name" value="LRR_TYP"/>
    <property type="match status" value="4"/>
</dbReference>
<dbReference type="InterPro" id="IPR011009">
    <property type="entry name" value="Kinase-like_dom_sf"/>
</dbReference>
<dbReference type="CDD" id="cd00180">
    <property type="entry name" value="PKc"/>
    <property type="match status" value="1"/>
</dbReference>
<dbReference type="InterPro" id="IPR017441">
    <property type="entry name" value="Protein_kinase_ATP_BS"/>
</dbReference>
<dbReference type="GO" id="GO:0004672">
    <property type="term" value="F:protein kinase activity"/>
    <property type="evidence" value="ECO:0007669"/>
    <property type="project" value="InterPro"/>
</dbReference>
<dbReference type="SUPFAM" id="SSF52058">
    <property type="entry name" value="L domain-like"/>
    <property type="match status" value="1"/>
</dbReference>
<dbReference type="InterPro" id="IPR003591">
    <property type="entry name" value="Leu-rich_rpt_typical-subtyp"/>
</dbReference>
<dbReference type="InterPro" id="IPR032675">
    <property type="entry name" value="LRR_dom_sf"/>
</dbReference>
<organism evidence="5 6">
    <name type="scientific">Pseudoalteromonas haloplanktis</name>
    <name type="common">Alteromonas haloplanktis</name>
    <dbReference type="NCBI Taxonomy" id="228"/>
    <lineage>
        <taxon>Bacteria</taxon>
        <taxon>Pseudomonadati</taxon>
        <taxon>Pseudomonadota</taxon>
        <taxon>Gammaproteobacteria</taxon>
        <taxon>Alteromonadales</taxon>
        <taxon>Pseudoalteromonadaceae</taxon>
        <taxon>Pseudoalteromonas</taxon>
    </lineage>
</organism>
<keyword evidence="3" id="KW-0067">ATP-binding</keyword>